<organism evidence="2 3">
    <name type="scientific">Streptacidiphilus jeojiensis</name>
    <dbReference type="NCBI Taxonomy" id="3229225"/>
    <lineage>
        <taxon>Bacteria</taxon>
        <taxon>Bacillati</taxon>
        <taxon>Actinomycetota</taxon>
        <taxon>Actinomycetes</taxon>
        <taxon>Kitasatosporales</taxon>
        <taxon>Streptomycetaceae</taxon>
        <taxon>Streptacidiphilus</taxon>
    </lineage>
</organism>
<proteinExistence type="predicted"/>
<gene>
    <name evidence="2" type="ORF">ABUW04_06900</name>
</gene>
<protein>
    <submittedName>
        <fullName evidence="2">Uncharacterized protein</fullName>
    </submittedName>
</protein>
<evidence type="ECO:0000313" key="2">
    <source>
        <dbReference type="EMBL" id="MFC1437983.1"/>
    </source>
</evidence>
<evidence type="ECO:0000313" key="3">
    <source>
        <dbReference type="Proteomes" id="UP001592581"/>
    </source>
</evidence>
<name>A0ABV6XIT0_9ACTN</name>
<dbReference type="EMBL" id="JBEUKS010000002">
    <property type="protein sequence ID" value="MFC1437983.1"/>
    <property type="molecule type" value="Genomic_DNA"/>
</dbReference>
<accession>A0ABV6XIT0</accession>
<evidence type="ECO:0000256" key="1">
    <source>
        <dbReference type="SAM" id="MobiDB-lite"/>
    </source>
</evidence>
<sequence length="247" mass="26444">MSPYIARRAWESFTGSVMPRHVPLAARGREGYTLWRRTWASFIGFDLPDRRNTLPTAARSRGAAPVAQATASGRLPSDQPLAGRLSPGMFVLPQLRSGSVLAAAGADAVALETSSPDGRARFLVRPGGLAESPYSLELVLSGVDASRPLMSTISYIQSDGFERVLLVPVLQGPFGPPASFVRLPGWGVDTPWQAAVAVTVTPGTAWDAAAVADSVRAALNEATRGAWRRIRELVDDDLRDAIDRALR</sequence>
<comment type="caution">
    <text evidence="2">The sequence shown here is derived from an EMBL/GenBank/DDBJ whole genome shotgun (WGS) entry which is preliminary data.</text>
</comment>
<dbReference type="RefSeq" id="WP_380563576.1">
    <property type="nucleotide sequence ID" value="NZ_JBEUKS010000002.1"/>
</dbReference>
<dbReference type="Proteomes" id="UP001592581">
    <property type="component" value="Unassembled WGS sequence"/>
</dbReference>
<feature type="region of interest" description="Disordered" evidence="1">
    <location>
        <begin position="56"/>
        <end position="79"/>
    </location>
</feature>
<keyword evidence="3" id="KW-1185">Reference proteome</keyword>
<reference evidence="2 3" key="1">
    <citation type="submission" date="2024-06" db="EMBL/GenBank/DDBJ databases">
        <authorList>
            <person name="Lee S.D."/>
        </authorList>
    </citation>
    <scope>NUCLEOTIDE SEQUENCE [LARGE SCALE GENOMIC DNA]</scope>
    <source>
        <strain evidence="2 3">N1-10</strain>
    </source>
</reference>